<dbReference type="PANTHER" id="PTHR47053">
    <property type="entry name" value="MUREIN DD-ENDOPEPTIDASE MEPH-RELATED"/>
    <property type="match status" value="1"/>
</dbReference>
<comment type="caution">
    <text evidence="8">The sequence shown here is derived from an EMBL/GenBank/DDBJ whole genome shotgun (WGS) entry which is preliminary data.</text>
</comment>
<reference evidence="8" key="1">
    <citation type="submission" date="2017-05" db="EMBL/GenBank/DDBJ databases">
        <authorList>
            <person name="Varghese N."/>
            <person name="Submissions S."/>
        </authorList>
    </citation>
    <scope>NUCLEOTIDE SEQUENCE</scope>
    <source>
        <strain evidence="8">Su22</strain>
    </source>
</reference>
<accession>A0AA46AKB3</accession>
<organism evidence="8 9">
    <name type="scientific">Anoxynatronum buryatiense</name>
    <dbReference type="NCBI Taxonomy" id="489973"/>
    <lineage>
        <taxon>Bacteria</taxon>
        <taxon>Bacillati</taxon>
        <taxon>Bacillota</taxon>
        <taxon>Clostridia</taxon>
        <taxon>Eubacteriales</taxon>
        <taxon>Clostridiaceae</taxon>
        <taxon>Anoxynatronum</taxon>
    </lineage>
</organism>
<evidence type="ECO:0000256" key="2">
    <source>
        <dbReference type="ARBA" id="ARBA00022670"/>
    </source>
</evidence>
<dbReference type="AlphaFoldDB" id="A0AA46AKB3"/>
<dbReference type="PROSITE" id="PS51935">
    <property type="entry name" value="NLPC_P60"/>
    <property type="match status" value="1"/>
</dbReference>
<comment type="similarity">
    <text evidence="1">Belongs to the peptidase C40 family.</text>
</comment>
<dbReference type="SUPFAM" id="SSF54001">
    <property type="entry name" value="Cysteine proteinases"/>
    <property type="match status" value="1"/>
</dbReference>
<evidence type="ECO:0000313" key="9">
    <source>
        <dbReference type="Proteomes" id="UP001158066"/>
    </source>
</evidence>
<feature type="domain" description="SLH" evidence="6">
    <location>
        <begin position="142"/>
        <end position="205"/>
    </location>
</feature>
<sequence>MAGVILGVTLSVLTSGGLQVWAMPEMTFSDIKPTDWHAGYVMTLSSMDVVRGYSDSTFKPNEIISKAEFIVLAVKARHDDIMPASGEHWAMNYMRKAEALGAIGPGEAAVMKMNASITREEAARILVGTAGEEGLEQPADPLTVFSDMEDVKEANRPYVHQAVAQGWLSGYPGGEFRPANEVTRAEASVMLTKSLGDGAMSRVEEMKAAAARYMETQEAEAEKLRESILETALELQGIPYRRGGSTPAGFDCSGFVTYVLEQHGISLPRSSAAMYRATERISMDELEPGDLVFFQGYQSGPSHVGIYVGNNEFIHAPSSGRTVSFDQVDDPSYWGPRQYGAARIL</sequence>
<gene>
    <name evidence="8" type="ORF">SAMN06296020_11854</name>
</gene>
<dbReference type="Gene3D" id="3.90.1720.10">
    <property type="entry name" value="endopeptidase domain like (from Nostoc punctiforme)"/>
    <property type="match status" value="1"/>
</dbReference>
<protein>
    <submittedName>
        <fullName evidence="8">S-layer homology domain-containing protein</fullName>
    </submittedName>
</protein>
<keyword evidence="3" id="KW-0677">Repeat</keyword>
<keyword evidence="4" id="KW-0378">Hydrolase</keyword>
<dbReference type="PANTHER" id="PTHR47053:SF1">
    <property type="entry name" value="MUREIN DD-ENDOPEPTIDASE MEPH-RELATED"/>
    <property type="match status" value="1"/>
</dbReference>
<keyword evidence="2" id="KW-0645">Protease</keyword>
<feature type="domain" description="SLH" evidence="6">
    <location>
        <begin position="24"/>
        <end position="87"/>
    </location>
</feature>
<evidence type="ECO:0000259" key="7">
    <source>
        <dbReference type="PROSITE" id="PS51935"/>
    </source>
</evidence>
<dbReference type="EMBL" id="FXUF01000018">
    <property type="protein sequence ID" value="SMP69288.1"/>
    <property type="molecule type" value="Genomic_DNA"/>
</dbReference>
<evidence type="ECO:0000256" key="3">
    <source>
        <dbReference type="ARBA" id="ARBA00022737"/>
    </source>
</evidence>
<dbReference type="InterPro" id="IPR051202">
    <property type="entry name" value="Peptidase_C40"/>
</dbReference>
<keyword evidence="9" id="KW-1185">Reference proteome</keyword>
<name>A0AA46AKB3_9CLOT</name>
<proteinExistence type="inferred from homology"/>
<dbReference type="InterPro" id="IPR001119">
    <property type="entry name" value="SLH_dom"/>
</dbReference>
<dbReference type="GO" id="GO:0006508">
    <property type="term" value="P:proteolysis"/>
    <property type="evidence" value="ECO:0007669"/>
    <property type="project" value="UniProtKB-KW"/>
</dbReference>
<keyword evidence="5" id="KW-0788">Thiol protease</keyword>
<dbReference type="GO" id="GO:0008234">
    <property type="term" value="F:cysteine-type peptidase activity"/>
    <property type="evidence" value="ECO:0007669"/>
    <property type="project" value="UniProtKB-KW"/>
</dbReference>
<evidence type="ECO:0000256" key="4">
    <source>
        <dbReference type="ARBA" id="ARBA00022801"/>
    </source>
</evidence>
<dbReference type="InterPro" id="IPR000064">
    <property type="entry name" value="NLP_P60_dom"/>
</dbReference>
<dbReference type="PROSITE" id="PS51272">
    <property type="entry name" value="SLH"/>
    <property type="match status" value="2"/>
</dbReference>
<evidence type="ECO:0000313" key="8">
    <source>
        <dbReference type="EMBL" id="SMP69288.1"/>
    </source>
</evidence>
<dbReference type="Pfam" id="PF00395">
    <property type="entry name" value="SLH"/>
    <property type="match status" value="2"/>
</dbReference>
<evidence type="ECO:0000259" key="6">
    <source>
        <dbReference type="PROSITE" id="PS51272"/>
    </source>
</evidence>
<evidence type="ECO:0000256" key="5">
    <source>
        <dbReference type="ARBA" id="ARBA00022807"/>
    </source>
</evidence>
<dbReference type="Pfam" id="PF00877">
    <property type="entry name" value="NLPC_P60"/>
    <property type="match status" value="1"/>
</dbReference>
<evidence type="ECO:0000256" key="1">
    <source>
        <dbReference type="ARBA" id="ARBA00007074"/>
    </source>
</evidence>
<dbReference type="Proteomes" id="UP001158066">
    <property type="component" value="Unassembled WGS sequence"/>
</dbReference>
<feature type="domain" description="NlpC/P60" evidence="7">
    <location>
        <begin position="222"/>
        <end position="345"/>
    </location>
</feature>
<dbReference type="InterPro" id="IPR038765">
    <property type="entry name" value="Papain-like_cys_pep_sf"/>
</dbReference>